<dbReference type="PANTHER" id="PTHR34408:SF1">
    <property type="entry name" value="GLYCOSYL HYDROLASE FAMILY 19 DOMAIN-CONTAINING PROTEIN HI_1415"/>
    <property type="match status" value="1"/>
</dbReference>
<feature type="domain" description="SH3b" evidence="3">
    <location>
        <begin position="130"/>
        <end position="201"/>
    </location>
</feature>
<keyword evidence="2" id="KW-0472">Membrane</keyword>
<evidence type="ECO:0000256" key="2">
    <source>
        <dbReference type="SAM" id="Phobius"/>
    </source>
</evidence>
<dbReference type="SMART" id="SM00287">
    <property type="entry name" value="SH3b"/>
    <property type="match status" value="2"/>
</dbReference>
<evidence type="ECO:0000313" key="4">
    <source>
        <dbReference type="EMBL" id="MCU6744571.1"/>
    </source>
</evidence>
<dbReference type="Pfam" id="PF08239">
    <property type="entry name" value="SH3_3"/>
    <property type="match status" value="2"/>
</dbReference>
<feature type="compositionally biased region" description="Basic and acidic residues" evidence="1">
    <location>
        <begin position="398"/>
        <end position="410"/>
    </location>
</feature>
<feature type="transmembrane region" description="Helical" evidence="2">
    <location>
        <begin position="307"/>
        <end position="328"/>
    </location>
</feature>
<keyword evidence="2" id="KW-1133">Transmembrane helix</keyword>
<organism evidence="4 5">
    <name type="scientific">Suilimivivens aceti</name>
    <dbReference type="NCBI Taxonomy" id="2981774"/>
    <lineage>
        <taxon>Bacteria</taxon>
        <taxon>Bacillati</taxon>
        <taxon>Bacillota</taxon>
        <taxon>Clostridia</taxon>
        <taxon>Lachnospirales</taxon>
        <taxon>Lachnospiraceae</taxon>
        <taxon>Suilimivivens</taxon>
    </lineage>
</organism>
<feature type="compositionally biased region" description="Acidic residues" evidence="1">
    <location>
        <begin position="218"/>
        <end position="252"/>
    </location>
</feature>
<name>A0ABT2T2T3_9FIRM</name>
<comment type="caution">
    <text evidence="4">The sequence shown here is derived from an EMBL/GenBank/DDBJ whole genome shotgun (WGS) entry which is preliminary data.</text>
</comment>
<dbReference type="PROSITE" id="PS51781">
    <property type="entry name" value="SH3B"/>
    <property type="match status" value="2"/>
</dbReference>
<feature type="region of interest" description="Disordered" evidence="1">
    <location>
        <begin position="344"/>
        <end position="417"/>
    </location>
</feature>
<keyword evidence="5" id="KW-1185">Reference proteome</keyword>
<feature type="region of interest" description="Disordered" evidence="1">
    <location>
        <begin position="202"/>
        <end position="261"/>
    </location>
</feature>
<evidence type="ECO:0000256" key="1">
    <source>
        <dbReference type="SAM" id="MobiDB-lite"/>
    </source>
</evidence>
<dbReference type="Gene3D" id="2.30.30.40">
    <property type="entry name" value="SH3 Domains"/>
    <property type="match status" value="2"/>
</dbReference>
<dbReference type="InterPro" id="IPR052354">
    <property type="entry name" value="Cell_Wall_Dynamics_Protein"/>
</dbReference>
<gene>
    <name evidence="4" type="ORF">OCV77_08685</name>
</gene>
<proteinExistence type="predicted"/>
<feature type="domain" description="SH3b" evidence="3">
    <location>
        <begin position="33"/>
        <end position="101"/>
    </location>
</feature>
<accession>A0ABT2T2T3</accession>
<sequence>MKALFQKETWIRGMLGVAAFIMVVSLQTFTSLAASGKVVAETAKIRSEASTSSSVVGSTVKGKTIDIVGAVKDSSGTVWYKVPNGNNTYGYIRSDLVETSDDIKVEAAPAATTAAATEKPADTVPTSIGEQAATVAVESAKIRSGASTSHDPVASLSKGESITLIGEATDSAGKKWYQIRFTKNGSSKEGYIRSDLITMGASSDGAANTDGSQTDGTDTADADGSEEASADGENTEIPEETDTEESQEETPAEPEHNDYEVVYNDETYWLYDNVNGTMMSVTNLLDVVNQTGADNEALQKQVTTEKIIIIVMAVIMVILIAAVTILIFKLKDAYYYEDYEDEEDELQEEEPEPPVRKKKKQSRDLDYEEEPVPVKRKRTREREDFYEEEERPVRKKTRQEADLTAAEEKRPVKKTSRKAQNFLVDDDEFEFEFLNMDDKDL</sequence>
<dbReference type="RefSeq" id="WP_262574756.1">
    <property type="nucleotide sequence ID" value="NZ_JAOQKJ010000006.1"/>
</dbReference>
<keyword evidence="2" id="KW-0812">Transmembrane</keyword>
<evidence type="ECO:0000259" key="3">
    <source>
        <dbReference type="PROSITE" id="PS51781"/>
    </source>
</evidence>
<reference evidence="4 5" key="1">
    <citation type="journal article" date="2021" name="ISME Commun">
        <title>Automated analysis of genomic sequences facilitates high-throughput and comprehensive description of bacteria.</title>
        <authorList>
            <person name="Hitch T.C.A."/>
        </authorList>
    </citation>
    <scope>NUCLEOTIDE SEQUENCE [LARGE SCALE GENOMIC DNA]</scope>
    <source>
        <strain evidence="4 5">Sanger_18</strain>
    </source>
</reference>
<dbReference type="PANTHER" id="PTHR34408">
    <property type="entry name" value="FAMILY PROTEIN, PUTATIVE-RELATED"/>
    <property type="match status" value="1"/>
</dbReference>
<evidence type="ECO:0000313" key="5">
    <source>
        <dbReference type="Proteomes" id="UP001652432"/>
    </source>
</evidence>
<dbReference type="InterPro" id="IPR003646">
    <property type="entry name" value="SH3-like_bac-type"/>
</dbReference>
<dbReference type="EMBL" id="JAOQKJ010000006">
    <property type="protein sequence ID" value="MCU6744571.1"/>
    <property type="molecule type" value="Genomic_DNA"/>
</dbReference>
<dbReference type="Proteomes" id="UP001652432">
    <property type="component" value="Unassembled WGS sequence"/>
</dbReference>
<protein>
    <submittedName>
        <fullName evidence="4">SH3 domain-containing protein</fullName>
    </submittedName>
</protein>